<feature type="binding site" evidence="10">
    <location>
        <begin position="275"/>
        <end position="278"/>
    </location>
    <ligand>
        <name>GTP</name>
        <dbReference type="ChEBI" id="CHEBI:37565"/>
    </ligand>
</feature>
<proteinExistence type="inferred from homology"/>
<dbReference type="NCBIfam" id="TIGR00231">
    <property type="entry name" value="small_GTP"/>
    <property type="match status" value="1"/>
</dbReference>
<evidence type="ECO:0000256" key="10">
    <source>
        <dbReference type="HAMAP-Rule" id="MF_00379"/>
    </source>
</evidence>
<accession>A0A9D2WSP9</accession>
<dbReference type="PANTHER" id="PTHR42714">
    <property type="entry name" value="TRNA MODIFICATION GTPASE GTPBP3"/>
    <property type="match status" value="1"/>
</dbReference>
<evidence type="ECO:0000256" key="6">
    <source>
        <dbReference type="ARBA" id="ARBA00022801"/>
    </source>
</evidence>
<evidence type="ECO:0000256" key="2">
    <source>
        <dbReference type="ARBA" id="ARBA00022490"/>
    </source>
</evidence>
<feature type="binding site" evidence="10">
    <location>
        <begin position="250"/>
        <end position="256"/>
    </location>
    <ligand>
        <name>GTP</name>
        <dbReference type="ChEBI" id="CHEBI:37565"/>
    </ligand>
</feature>
<dbReference type="Gene3D" id="1.20.120.430">
    <property type="entry name" value="tRNA modification GTPase MnmE domain 2"/>
    <property type="match status" value="1"/>
</dbReference>
<keyword evidence="2 10" id="KW-0963">Cytoplasm</keyword>
<feature type="binding site" evidence="10">
    <location>
        <position position="250"/>
    </location>
    <ligand>
        <name>K(+)</name>
        <dbReference type="ChEBI" id="CHEBI:29103"/>
    </ligand>
</feature>
<evidence type="ECO:0000313" key="14">
    <source>
        <dbReference type="Proteomes" id="UP000798488"/>
    </source>
</evidence>
<evidence type="ECO:0000313" key="13">
    <source>
        <dbReference type="EMBL" id="KAF1085912.1"/>
    </source>
</evidence>
<dbReference type="InterPro" id="IPR027417">
    <property type="entry name" value="P-loop_NTPase"/>
</dbReference>
<reference evidence="13" key="1">
    <citation type="submission" date="2016-02" db="EMBL/GenBank/DDBJ databases">
        <title>Draft Genome Sequence of Sporotomaculum syntrophicum Strain FB, a Syntrophic Benzoate Degrader.</title>
        <authorList>
            <person name="Nobu M.K."/>
            <person name="Narihiro T."/>
            <person name="Qiu Y.-L."/>
            <person name="Ohashi A."/>
            <person name="Liu W.-T."/>
            <person name="Yuji S."/>
        </authorList>
    </citation>
    <scope>NUCLEOTIDE SEQUENCE</scope>
    <source>
        <strain evidence="13">FB</strain>
    </source>
</reference>
<feature type="domain" description="TrmE-type G" evidence="12">
    <location>
        <begin position="221"/>
        <end position="384"/>
    </location>
</feature>
<evidence type="ECO:0000256" key="7">
    <source>
        <dbReference type="ARBA" id="ARBA00022842"/>
    </source>
</evidence>
<dbReference type="FunFam" id="3.30.1360.120:FF:000003">
    <property type="entry name" value="tRNA modification GTPase MnmE"/>
    <property type="match status" value="1"/>
</dbReference>
<feature type="binding site" evidence="10">
    <location>
        <position position="125"/>
    </location>
    <ligand>
        <name>(6S)-5-formyl-5,6,7,8-tetrahydrofolate</name>
        <dbReference type="ChEBI" id="CHEBI:57457"/>
    </ligand>
</feature>
<dbReference type="CDD" id="cd14858">
    <property type="entry name" value="TrmE_N"/>
    <property type="match status" value="1"/>
</dbReference>
<feature type="binding site" evidence="10">
    <location>
        <position position="252"/>
    </location>
    <ligand>
        <name>K(+)</name>
        <dbReference type="ChEBI" id="CHEBI:29103"/>
    </ligand>
</feature>
<evidence type="ECO:0000256" key="3">
    <source>
        <dbReference type="ARBA" id="ARBA00022694"/>
    </source>
</evidence>
<dbReference type="AlphaFoldDB" id="A0A9D2WSP9"/>
<comment type="similarity">
    <text evidence="1 10 11">Belongs to the TRAFAC class TrmE-Era-EngA-EngB-Septin-like GTPase superfamily. TrmE GTPase family.</text>
</comment>
<dbReference type="InterPro" id="IPR027266">
    <property type="entry name" value="TrmE/GcvT-like"/>
</dbReference>
<evidence type="ECO:0000259" key="12">
    <source>
        <dbReference type="PROSITE" id="PS51709"/>
    </source>
</evidence>
<dbReference type="GO" id="GO:0005829">
    <property type="term" value="C:cytosol"/>
    <property type="evidence" value="ECO:0007669"/>
    <property type="project" value="TreeGrafter"/>
</dbReference>
<comment type="cofactor">
    <cofactor evidence="10">
        <name>K(+)</name>
        <dbReference type="ChEBI" id="CHEBI:29103"/>
    </cofactor>
    <text evidence="10">Binds 1 potassium ion per subunit.</text>
</comment>
<feature type="binding site" evidence="10">
    <location>
        <position position="235"/>
    </location>
    <ligand>
        <name>Mg(2+)</name>
        <dbReference type="ChEBI" id="CHEBI:18420"/>
    </ligand>
</feature>
<dbReference type="Pfam" id="PF01926">
    <property type="entry name" value="MMR_HSR1"/>
    <property type="match status" value="1"/>
</dbReference>
<keyword evidence="7 10" id="KW-0460">Magnesium</keyword>
<dbReference type="GO" id="GO:0046872">
    <property type="term" value="F:metal ion binding"/>
    <property type="evidence" value="ECO:0007669"/>
    <property type="project" value="UniProtKB-KW"/>
</dbReference>
<keyword evidence="9 10" id="KW-0342">GTP-binding</keyword>
<keyword evidence="6 10" id="KW-0378">Hydrolase</keyword>
<dbReference type="HAMAP" id="MF_00379">
    <property type="entry name" value="GTPase_MnmE"/>
    <property type="match status" value="1"/>
</dbReference>
<sequence>MIGDTIAAISTPPGEGGIGIVRISGPEAIDITNKIFKPAKNKRWYKQNYKLNYGYIHDPDNSQIIDEVLVGIMRAPFSYTKEDVIEINCHGGMLPLRKTLELVLKKGARLAEPGEFTKRAFLNGRLDLIQAESIIDIIRANTEDSMRLAIGQLSGGLSKKINEIQQQLLLIISIIEANIDFPEDDVDQYNLIEIKQRVELLEQEINNLLDYAETGRIYREGLRTVIIGKPNVGKSSLLNVLSKVNRAIVTNIPGTTRDLIEEVINIGGVPIKIIDTAGIRETEDIIEKIGVQKTKESIQNADLVILVFDAQVGFDFIDNQIVELVKHKKGIKVINKIDVIKNKNEFNTKQKVRNLLPHWPLIDISALEEKGIDKLKNEIVSIITGGKVIPQDNIMISNIRHKNQLVKAVNYLKDVQNGILQGIAIDVLAIDIRGAWEAVGEITGTAVNENIIDKIFSEFCIGK</sequence>
<name>A0A9D2WSP9_9FIRM</name>
<feature type="binding site" evidence="10">
    <location>
        <position position="463"/>
    </location>
    <ligand>
        <name>(6S)-5-formyl-5,6,7,8-tetrahydrofolate</name>
        <dbReference type="ChEBI" id="CHEBI:57457"/>
    </ligand>
</feature>
<dbReference type="NCBIfam" id="TIGR00450">
    <property type="entry name" value="mnmE_trmE_thdF"/>
    <property type="match status" value="1"/>
</dbReference>
<dbReference type="Proteomes" id="UP000798488">
    <property type="component" value="Unassembled WGS sequence"/>
</dbReference>
<evidence type="ECO:0000256" key="11">
    <source>
        <dbReference type="RuleBase" id="RU003313"/>
    </source>
</evidence>
<feature type="binding site" evidence="10">
    <location>
        <position position="22"/>
    </location>
    <ligand>
        <name>(6S)-5-formyl-5,6,7,8-tetrahydrofolate</name>
        <dbReference type="ChEBI" id="CHEBI:57457"/>
    </ligand>
</feature>
<evidence type="ECO:0000256" key="5">
    <source>
        <dbReference type="ARBA" id="ARBA00022741"/>
    </source>
</evidence>
<evidence type="ECO:0000256" key="4">
    <source>
        <dbReference type="ARBA" id="ARBA00022723"/>
    </source>
</evidence>
<dbReference type="InterPro" id="IPR027368">
    <property type="entry name" value="MnmE_dom2"/>
</dbReference>
<dbReference type="RefSeq" id="WP_161821069.1">
    <property type="nucleotide sequence ID" value="NZ_LSRS01000002.1"/>
</dbReference>
<dbReference type="GO" id="GO:0002098">
    <property type="term" value="P:tRNA wobble uridine modification"/>
    <property type="evidence" value="ECO:0007669"/>
    <property type="project" value="TreeGrafter"/>
</dbReference>
<keyword evidence="4 10" id="KW-0479">Metal-binding</keyword>
<dbReference type="GO" id="GO:0030488">
    <property type="term" value="P:tRNA methylation"/>
    <property type="evidence" value="ECO:0007669"/>
    <property type="project" value="TreeGrafter"/>
</dbReference>
<dbReference type="Gene3D" id="3.40.50.300">
    <property type="entry name" value="P-loop containing nucleotide triphosphate hydrolases"/>
    <property type="match status" value="1"/>
</dbReference>
<dbReference type="InterPro" id="IPR006073">
    <property type="entry name" value="GTP-bd"/>
</dbReference>
<comment type="subcellular location">
    <subcellularLocation>
        <location evidence="10">Cytoplasm</location>
    </subcellularLocation>
</comment>
<feature type="binding site" evidence="10">
    <location>
        <begin position="231"/>
        <end position="236"/>
    </location>
    <ligand>
        <name>GTP</name>
        <dbReference type="ChEBI" id="CHEBI:37565"/>
    </ligand>
</feature>
<feature type="binding site" evidence="10">
    <location>
        <position position="231"/>
    </location>
    <ligand>
        <name>K(+)</name>
        <dbReference type="ChEBI" id="CHEBI:29103"/>
    </ligand>
</feature>
<feature type="binding site" evidence="10">
    <location>
        <position position="256"/>
    </location>
    <ligand>
        <name>Mg(2+)</name>
        <dbReference type="ChEBI" id="CHEBI:18420"/>
    </ligand>
</feature>
<dbReference type="CDD" id="cd04164">
    <property type="entry name" value="trmE"/>
    <property type="match status" value="1"/>
</dbReference>
<dbReference type="InterPro" id="IPR018948">
    <property type="entry name" value="GTP-bd_TrmE_N"/>
</dbReference>
<dbReference type="InterPro" id="IPR025867">
    <property type="entry name" value="MnmE_helical"/>
</dbReference>
<evidence type="ECO:0000256" key="9">
    <source>
        <dbReference type="ARBA" id="ARBA00023134"/>
    </source>
</evidence>
<gene>
    <name evidence="13" type="primary">mnmE_1</name>
    <name evidence="10" type="synonym">mnmE</name>
    <name evidence="10" type="synonym">trmE</name>
    <name evidence="13" type="ORF">SPSYN_00647</name>
</gene>
<dbReference type="FunFam" id="3.40.50.300:FF:000494">
    <property type="entry name" value="tRNA modification GTPase MnmE"/>
    <property type="match status" value="1"/>
</dbReference>
<dbReference type="InterPro" id="IPR031168">
    <property type="entry name" value="G_TrmE"/>
</dbReference>
<dbReference type="SUPFAM" id="SSF116878">
    <property type="entry name" value="TrmE connector domain"/>
    <property type="match status" value="1"/>
</dbReference>
<dbReference type="GO" id="GO:0005525">
    <property type="term" value="F:GTP binding"/>
    <property type="evidence" value="ECO:0007669"/>
    <property type="project" value="UniProtKB-UniRule"/>
</dbReference>
<feature type="binding site" evidence="10">
    <location>
        <position position="255"/>
    </location>
    <ligand>
        <name>K(+)</name>
        <dbReference type="ChEBI" id="CHEBI:29103"/>
    </ligand>
</feature>
<dbReference type="EC" id="3.6.-.-" evidence="10"/>
<dbReference type="PRINTS" id="PR00326">
    <property type="entry name" value="GTP1OBG"/>
</dbReference>
<comment type="subunit">
    <text evidence="10">Homodimer. Heterotetramer of two MnmE and two MnmG subunits.</text>
</comment>
<keyword evidence="14" id="KW-1185">Reference proteome</keyword>
<dbReference type="PROSITE" id="PS51709">
    <property type="entry name" value="G_TRME"/>
    <property type="match status" value="1"/>
</dbReference>
<dbReference type="InterPro" id="IPR004520">
    <property type="entry name" value="GTPase_MnmE"/>
</dbReference>
<dbReference type="Pfam" id="PF12631">
    <property type="entry name" value="MnmE_helical"/>
    <property type="match status" value="1"/>
</dbReference>
<dbReference type="Pfam" id="PF10396">
    <property type="entry name" value="TrmE_N"/>
    <property type="match status" value="1"/>
</dbReference>
<protein>
    <recommendedName>
        <fullName evidence="10">tRNA modification GTPase MnmE</fullName>
        <ecNumber evidence="10">3.6.-.-</ecNumber>
    </recommendedName>
</protein>
<dbReference type="InterPro" id="IPR005225">
    <property type="entry name" value="Small_GTP-bd"/>
</dbReference>
<organism evidence="13 14">
    <name type="scientific">Sporotomaculum syntrophicum</name>
    <dbReference type="NCBI Taxonomy" id="182264"/>
    <lineage>
        <taxon>Bacteria</taxon>
        <taxon>Bacillati</taxon>
        <taxon>Bacillota</taxon>
        <taxon>Clostridia</taxon>
        <taxon>Eubacteriales</taxon>
        <taxon>Desulfallaceae</taxon>
        <taxon>Sporotomaculum</taxon>
    </lineage>
</organism>
<dbReference type="EMBL" id="LSRS01000002">
    <property type="protein sequence ID" value="KAF1085912.1"/>
    <property type="molecule type" value="Genomic_DNA"/>
</dbReference>
<dbReference type="Gene3D" id="3.30.1360.120">
    <property type="entry name" value="Probable tRNA modification gtpase trme, domain 1"/>
    <property type="match status" value="1"/>
</dbReference>
<comment type="caution">
    <text evidence="13">The sequence shown here is derived from an EMBL/GenBank/DDBJ whole genome shotgun (WGS) entry which is preliminary data.</text>
</comment>
<dbReference type="NCBIfam" id="NF003661">
    <property type="entry name" value="PRK05291.1-3"/>
    <property type="match status" value="1"/>
</dbReference>
<keyword evidence="3 10" id="KW-0819">tRNA processing</keyword>
<comment type="function">
    <text evidence="10">Exhibits a very high intrinsic GTPase hydrolysis rate. Involved in the addition of a carboxymethylaminomethyl (cmnm) group at the wobble position (U34) of certain tRNAs, forming tRNA-cmnm(5)s(2)U34.</text>
</comment>
<feature type="binding site" evidence="10">
    <location>
        <position position="86"/>
    </location>
    <ligand>
        <name>(6S)-5-formyl-5,6,7,8-tetrahydrofolate</name>
        <dbReference type="ChEBI" id="CHEBI:57457"/>
    </ligand>
</feature>
<dbReference type="GO" id="GO:0042802">
    <property type="term" value="F:identical protein binding"/>
    <property type="evidence" value="ECO:0007669"/>
    <property type="project" value="UniProtKB-ARBA"/>
</dbReference>
<comment type="caution">
    <text evidence="10">Lacks conserved residue(s) required for the propagation of feature annotation.</text>
</comment>
<evidence type="ECO:0000256" key="8">
    <source>
        <dbReference type="ARBA" id="ARBA00022958"/>
    </source>
</evidence>
<keyword evidence="8 10" id="KW-0630">Potassium</keyword>
<dbReference type="OrthoDB" id="9805918at2"/>
<dbReference type="SUPFAM" id="SSF52540">
    <property type="entry name" value="P-loop containing nucleoside triphosphate hydrolases"/>
    <property type="match status" value="1"/>
</dbReference>
<evidence type="ECO:0000256" key="1">
    <source>
        <dbReference type="ARBA" id="ARBA00011043"/>
    </source>
</evidence>
<dbReference type="GO" id="GO:0003924">
    <property type="term" value="F:GTPase activity"/>
    <property type="evidence" value="ECO:0007669"/>
    <property type="project" value="UniProtKB-UniRule"/>
</dbReference>
<dbReference type="PANTHER" id="PTHR42714:SF2">
    <property type="entry name" value="TRNA MODIFICATION GTPASE GTPBP3, MITOCHONDRIAL"/>
    <property type="match status" value="1"/>
</dbReference>
<keyword evidence="5 10" id="KW-0547">Nucleotide-binding</keyword>